<feature type="domain" description="3-deoxy-D-manno-octulosonic-acid transferase N-terminal" evidence="9">
    <location>
        <begin position="45"/>
        <end position="206"/>
    </location>
</feature>
<comment type="pathway">
    <text evidence="1 8">Bacterial outer membrane biogenesis; LPS core biosynthesis.</text>
</comment>
<dbReference type="Proteomes" id="UP001148482">
    <property type="component" value="Unassembled WGS sequence"/>
</dbReference>
<evidence type="ECO:0000256" key="5">
    <source>
        <dbReference type="ARBA" id="ARBA00031445"/>
    </source>
</evidence>
<comment type="similarity">
    <text evidence="8">Belongs to the glycosyltransferase group 1 family.</text>
</comment>
<dbReference type="InterPro" id="IPR007507">
    <property type="entry name" value="Glycos_transf_N"/>
</dbReference>
<comment type="catalytic activity">
    <reaction evidence="6 8">
        <text>lipid IVA (E. coli) + CMP-3-deoxy-beta-D-manno-octulosonate = alpha-Kdo-(2-&gt;6)-lipid IVA (E. coli) + CMP + H(+)</text>
        <dbReference type="Rhea" id="RHEA:28066"/>
        <dbReference type="ChEBI" id="CHEBI:15378"/>
        <dbReference type="ChEBI" id="CHEBI:58603"/>
        <dbReference type="ChEBI" id="CHEBI:60364"/>
        <dbReference type="ChEBI" id="CHEBI:60377"/>
        <dbReference type="ChEBI" id="CHEBI:85987"/>
        <dbReference type="EC" id="2.4.99.12"/>
    </reaction>
</comment>
<dbReference type="PANTHER" id="PTHR42755">
    <property type="entry name" value="3-DEOXY-MANNO-OCTULOSONATE CYTIDYLYLTRANSFERASE"/>
    <property type="match status" value="1"/>
</dbReference>
<dbReference type="InterPro" id="IPR039901">
    <property type="entry name" value="Kdotransferase"/>
</dbReference>
<feature type="active site" description="Proton acceptor" evidence="7">
    <location>
        <position position="60"/>
    </location>
</feature>
<organism evidence="10 11">
    <name type="scientific">Salinimicrobium profundisediminis</name>
    <dbReference type="NCBI Taxonomy" id="2994553"/>
    <lineage>
        <taxon>Bacteria</taxon>
        <taxon>Pseudomonadati</taxon>
        <taxon>Bacteroidota</taxon>
        <taxon>Flavobacteriia</taxon>
        <taxon>Flavobacteriales</taxon>
        <taxon>Flavobacteriaceae</taxon>
        <taxon>Salinimicrobium</taxon>
    </lineage>
</organism>
<evidence type="ECO:0000256" key="2">
    <source>
        <dbReference type="ARBA" id="ARBA00012621"/>
    </source>
</evidence>
<keyword evidence="8" id="KW-1003">Cell membrane</keyword>
<evidence type="ECO:0000256" key="4">
    <source>
        <dbReference type="ARBA" id="ARBA00022679"/>
    </source>
</evidence>
<dbReference type="EMBL" id="JAPJDA010000022">
    <property type="protein sequence ID" value="MCX2839143.1"/>
    <property type="molecule type" value="Genomic_DNA"/>
</dbReference>
<evidence type="ECO:0000256" key="3">
    <source>
        <dbReference type="ARBA" id="ARBA00019077"/>
    </source>
</evidence>
<dbReference type="AlphaFoldDB" id="A0A9X3CYI4"/>
<dbReference type="Gene3D" id="3.40.50.2000">
    <property type="entry name" value="Glycogen Phosphorylase B"/>
    <property type="match status" value="1"/>
</dbReference>
<dbReference type="GO" id="GO:0005886">
    <property type="term" value="C:plasma membrane"/>
    <property type="evidence" value="ECO:0007669"/>
    <property type="project" value="UniProtKB-SubCell"/>
</dbReference>
<dbReference type="Pfam" id="PF04413">
    <property type="entry name" value="Glycos_transf_N"/>
    <property type="match status" value="1"/>
</dbReference>
<dbReference type="PANTHER" id="PTHR42755:SF1">
    <property type="entry name" value="3-DEOXY-D-MANNO-OCTULOSONIC ACID TRANSFERASE, MITOCHONDRIAL-RELATED"/>
    <property type="match status" value="1"/>
</dbReference>
<keyword evidence="8" id="KW-0448">Lipopolysaccharide biosynthesis</keyword>
<proteinExistence type="inferred from homology"/>
<evidence type="ECO:0000256" key="8">
    <source>
        <dbReference type="RuleBase" id="RU365103"/>
    </source>
</evidence>
<evidence type="ECO:0000256" key="6">
    <source>
        <dbReference type="ARBA" id="ARBA00049183"/>
    </source>
</evidence>
<dbReference type="SUPFAM" id="SSF53756">
    <property type="entry name" value="UDP-Glycosyltransferase/glycogen phosphorylase"/>
    <property type="match status" value="1"/>
</dbReference>
<evidence type="ECO:0000256" key="7">
    <source>
        <dbReference type="PIRSR" id="PIRSR639901-1"/>
    </source>
</evidence>
<reference evidence="10" key="1">
    <citation type="submission" date="2022-11" db="EMBL/GenBank/DDBJ databases">
        <title>Salinimicrobium profundisediminis sp. nov., isolated from deep-sea sediment of the Mariana Trench.</title>
        <authorList>
            <person name="Fu H."/>
        </authorList>
    </citation>
    <scope>NUCLEOTIDE SEQUENCE</scope>
    <source>
        <strain evidence="10">MT39</strain>
    </source>
</reference>
<evidence type="ECO:0000313" key="11">
    <source>
        <dbReference type="Proteomes" id="UP001148482"/>
    </source>
</evidence>
<gene>
    <name evidence="10" type="ORF">OQ279_13390</name>
</gene>
<keyword evidence="8" id="KW-0472">Membrane</keyword>
<evidence type="ECO:0000256" key="1">
    <source>
        <dbReference type="ARBA" id="ARBA00004713"/>
    </source>
</evidence>
<evidence type="ECO:0000259" key="9">
    <source>
        <dbReference type="Pfam" id="PF04413"/>
    </source>
</evidence>
<dbReference type="GO" id="GO:0043842">
    <property type="term" value="F:Kdo transferase activity"/>
    <property type="evidence" value="ECO:0007669"/>
    <property type="project" value="UniProtKB-EC"/>
</dbReference>
<dbReference type="EC" id="2.4.99.12" evidence="2 8"/>
<accession>A0A9X3CYI4</accession>
<dbReference type="GO" id="GO:0009244">
    <property type="term" value="P:lipopolysaccharide core region biosynthetic process"/>
    <property type="evidence" value="ECO:0007669"/>
    <property type="project" value="UniProtKB-UniRule"/>
</dbReference>
<evidence type="ECO:0000313" key="10">
    <source>
        <dbReference type="EMBL" id="MCX2839143.1"/>
    </source>
</evidence>
<dbReference type="Gene3D" id="3.40.50.11720">
    <property type="entry name" value="3-Deoxy-D-manno-octulosonic-acid transferase, N-terminal domain"/>
    <property type="match status" value="1"/>
</dbReference>
<dbReference type="InterPro" id="IPR038107">
    <property type="entry name" value="Glycos_transf_N_sf"/>
</dbReference>
<name>A0A9X3CYI4_9FLAO</name>
<keyword evidence="4 8" id="KW-0808">Transferase</keyword>
<dbReference type="GO" id="GO:0009245">
    <property type="term" value="P:lipid A biosynthetic process"/>
    <property type="evidence" value="ECO:0007669"/>
    <property type="project" value="TreeGrafter"/>
</dbReference>
<sequence>MHYLYNIAIKATDFLLPLAGRYNEKLGKFSQGRKGLFESLVAQIAPTDKTIWIHAASLGEYEQAVPVIIKLKELFPTHKIVLSFFSPSGFEVKKKNSLAHVVTYLPLDTPANAEKFLNIVHPDWALFIKYEFWPNFLKEQKKRNLRSVLISGAFRENQVFFKPYGKWMRKYLKAFEFFFVQNERSKQLLQQIGFENCSVSGDTRFDRVYAQLQQDNHLDFVEEFVDDHLCIVAGSTWPEDEDLIIDFVNKEHQKVKVIIAPHAIKPEKIKSLQSKLEADTILFSEKEGKTLKDANVLIIDTVGLLTKIYSYAHIAYVGGAAGNTGLHNILEPAAFGVPVIIGQNFEKFPEAGKLKEAGGLFSVKNSAEANEILDKLINDRDFREKSGENSVAFIEKNKGATNKIYNYFLKNKEK</sequence>
<comment type="caution">
    <text evidence="10">The sequence shown here is derived from an EMBL/GenBank/DDBJ whole genome shotgun (WGS) entry which is preliminary data.</text>
</comment>
<comment type="subcellular location">
    <subcellularLocation>
        <location evidence="8">Cell membrane</location>
    </subcellularLocation>
</comment>
<protein>
    <recommendedName>
        <fullName evidence="3 8">3-deoxy-D-manno-octulosonic acid transferase</fullName>
        <shortName evidence="8">Kdo transferase</shortName>
        <ecNumber evidence="2 8">2.4.99.12</ecNumber>
    </recommendedName>
    <alternativeName>
        <fullName evidence="5 8">Lipid IV(A) 3-deoxy-D-manno-octulosonic acid transferase</fullName>
    </alternativeName>
</protein>
<keyword evidence="11" id="KW-1185">Reference proteome</keyword>
<comment type="function">
    <text evidence="8">Involved in lipopolysaccharide (LPS) biosynthesis. Catalyzes the transfer of 3-deoxy-D-manno-octulosonate (Kdo) residue(s) from CMP-Kdo to lipid IV(A), the tetraacyldisaccharide-1,4'-bisphosphate precursor of lipid A.</text>
</comment>
<dbReference type="RefSeq" id="WP_266070473.1">
    <property type="nucleotide sequence ID" value="NZ_JAPJDA010000022.1"/>
</dbReference>